<proteinExistence type="predicted"/>
<gene>
    <name evidence="1" type="ORF">G3I58_11385</name>
</gene>
<dbReference type="EMBL" id="JAAGMS010000125">
    <property type="protein sequence ID" value="NEB98575.1"/>
    <property type="molecule type" value="Genomic_DNA"/>
</dbReference>
<sequence>MTAQDVARTLPGIATLRDRCRSMAMLDAIMQPDQPYLRRHSFDAHWSPGRELASMDNGGGDTYSIVFSAAGAYVIGCDHTSPLNPYASDGQQPFPGVLDSVPEVFRSCVEEPSFRLDDIPMVTACLWRETGDTAWRTGDVDPDLGDDGANWLFEMLIDGTPKTYADWAAYYFDARVDLDAVQDVYELRPLTSEVVEVLNPALTLERLGDAAAAIGYPRAV</sequence>
<accession>A0A7K3R8W5</accession>
<protein>
    <submittedName>
        <fullName evidence="1">Uncharacterized protein</fullName>
    </submittedName>
</protein>
<dbReference type="AlphaFoldDB" id="A0A7K3R8W5"/>
<evidence type="ECO:0000313" key="2">
    <source>
        <dbReference type="Proteomes" id="UP000470951"/>
    </source>
</evidence>
<dbReference type="RefSeq" id="WP_164217546.1">
    <property type="nucleotide sequence ID" value="NZ_JAAGMS010000125.1"/>
</dbReference>
<name>A0A7K3R8W5_STRAQ</name>
<dbReference type="Proteomes" id="UP000470951">
    <property type="component" value="Unassembled WGS sequence"/>
</dbReference>
<organism evidence="1 2">
    <name type="scientific">Streptomyces anulatus</name>
    <name type="common">Streptomyces chrysomallus</name>
    <dbReference type="NCBI Taxonomy" id="1892"/>
    <lineage>
        <taxon>Bacteria</taxon>
        <taxon>Bacillati</taxon>
        <taxon>Actinomycetota</taxon>
        <taxon>Actinomycetes</taxon>
        <taxon>Kitasatosporales</taxon>
        <taxon>Streptomycetaceae</taxon>
        <taxon>Streptomyces</taxon>
    </lineage>
</organism>
<comment type="caution">
    <text evidence="1">The sequence shown here is derived from an EMBL/GenBank/DDBJ whole genome shotgun (WGS) entry which is preliminary data.</text>
</comment>
<reference evidence="1 2" key="1">
    <citation type="submission" date="2020-01" db="EMBL/GenBank/DDBJ databases">
        <title>Insect and environment-associated Actinomycetes.</title>
        <authorList>
            <person name="Currrie C."/>
            <person name="Chevrette M."/>
            <person name="Carlson C."/>
            <person name="Stubbendieck R."/>
            <person name="Wendt-Pienkowski E."/>
        </authorList>
    </citation>
    <scope>NUCLEOTIDE SEQUENCE [LARGE SCALE GENOMIC DNA]</scope>
    <source>
        <strain evidence="1 2">SID7903</strain>
    </source>
</reference>
<evidence type="ECO:0000313" key="1">
    <source>
        <dbReference type="EMBL" id="NEB98575.1"/>
    </source>
</evidence>